<protein>
    <submittedName>
        <fullName evidence="2">Uncharacterized protein</fullName>
    </submittedName>
</protein>
<dbReference type="Proteomes" id="UP001060771">
    <property type="component" value="Chromosome"/>
</dbReference>
<dbReference type="EMBL" id="BMNM01000011">
    <property type="protein sequence ID" value="GGI84476.1"/>
    <property type="molecule type" value="Genomic_DNA"/>
</dbReference>
<dbReference type="AlphaFoldDB" id="A0A830EHY0"/>
<organism evidence="2 3">
    <name type="scientific">Vulcanisaeta souniana JCM 11219</name>
    <dbReference type="NCBI Taxonomy" id="1293586"/>
    <lineage>
        <taxon>Archaea</taxon>
        <taxon>Thermoproteota</taxon>
        <taxon>Thermoprotei</taxon>
        <taxon>Thermoproteales</taxon>
        <taxon>Thermoproteaceae</taxon>
        <taxon>Vulcanisaeta</taxon>
    </lineage>
</organism>
<proteinExistence type="predicted"/>
<reference evidence="4" key="3">
    <citation type="submission" date="2022-09" db="EMBL/GenBank/DDBJ databases">
        <title>Complete genome sequence of Vulcanisaeta souniana.</title>
        <authorList>
            <person name="Kato S."/>
            <person name="Itoh T."/>
            <person name="Ohkuma M."/>
        </authorList>
    </citation>
    <scope>NUCLEOTIDE SEQUENCE [LARGE SCALE GENOMIC DNA]</scope>
    <source>
        <strain evidence="4">JCM 11219</strain>
    </source>
</reference>
<evidence type="ECO:0000313" key="2">
    <source>
        <dbReference type="EMBL" id="GGI84476.1"/>
    </source>
</evidence>
<dbReference type="Proteomes" id="UP000657075">
    <property type="component" value="Unassembled WGS sequence"/>
</dbReference>
<keyword evidence="4" id="KW-1185">Reference proteome</keyword>
<dbReference type="EMBL" id="AP026830">
    <property type="protein sequence ID" value="BDR92674.1"/>
    <property type="molecule type" value="Genomic_DNA"/>
</dbReference>
<reference evidence="2" key="2">
    <citation type="submission" date="2020-09" db="EMBL/GenBank/DDBJ databases">
        <authorList>
            <person name="Sun Q."/>
            <person name="Ohkuma M."/>
        </authorList>
    </citation>
    <scope>NUCLEOTIDE SEQUENCE</scope>
    <source>
        <strain evidence="2">JCM 11219</strain>
    </source>
</reference>
<dbReference type="RefSeq" id="WP_188603948.1">
    <property type="nucleotide sequence ID" value="NZ_AP026830.1"/>
</dbReference>
<reference evidence="1" key="4">
    <citation type="journal article" date="2023" name="Microbiol. Resour. Announc.">
        <title>Complete Genome Sequence of Vulcanisaeta souniana Strain IC-059, a Hyperthermophilic Archaeon Isolated from Hot Spring Water in Japan.</title>
        <authorList>
            <person name="Kato S."/>
            <person name="Itoh T."/>
            <person name="Wu L."/>
            <person name="Ma J."/>
            <person name="Ohkuma M."/>
        </authorList>
    </citation>
    <scope>NUCLEOTIDE SEQUENCE</scope>
    <source>
        <strain evidence="1">JCM 11219</strain>
    </source>
</reference>
<name>A0A830EHY0_9CREN</name>
<evidence type="ECO:0000313" key="3">
    <source>
        <dbReference type="Proteomes" id="UP000657075"/>
    </source>
</evidence>
<evidence type="ECO:0000313" key="4">
    <source>
        <dbReference type="Proteomes" id="UP001060771"/>
    </source>
</evidence>
<reference evidence="2" key="1">
    <citation type="journal article" date="2014" name="Int. J. Syst. Evol. Microbiol.">
        <title>Complete genome sequence of Corynebacterium casei LMG S-19264T (=DSM 44701T), isolated from a smear-ripened cheese.</title>
        <authorList>
            <consortium name="US DOE Joint Genome Institute (JGI-PGF)"/>
            <person name="Walter F."/>
            <person name="Albersmeier A."/>
            <person name="Kalinowski J."/>
            <person name="Ruckert C."/>
        </authorList>
    </citation>
    <scope>NUCLEOTIDE SEQUENCE</scope>
    <source>
        <strain evidence="2">JCM 11219</strain>
    </source>
</reference>
<evidence type="ECO:0000313" key="1">
    <source>
        <dbReference type="EMBL" id="BDR92674.1"/>
    </source>
</evidence>
<gene>
    <name evidence="2" type="ORF">GCM10007112_21800</name>
    <name evidence="1" type="ORF">Vsou_17670</name>
</gene>
<accession>A0A830EHY0</accession>
<dbReference type="GeneID" id="76207313"/>
<sequence>MTNVFDIVCISESIKSLINEAAAFRGLVDYEYSAGLSNKARHDQLLALSNLYIDIVQIYVRNKEPLKLGLIRNGSHYIAKPLRGDDVVYSFLEILRNRRVMVVIVDLSNELLDMFIARVTAYRWWPAIYIPKRLSRLAENYWVLNEPLMVFLGTPNKRCMDEVITYEKAIELEWRMVMYNVTGRNEFPRFDITHVIPGDP</sequence>